<evidence type="ECO:0000313" key="2">
    <source>
        <dbReference type="EMBL" id="VUX46365.1"/>
    </source>
</evidence>
<evidence type="ECO:0000313" key="3">
    <source>
        <dbReference type="Proteomes" id="UP000326641"/>
    </source>
</evidence>
<keyword evidence="3" id="KW-1185">Reference proteome</keyword>
<dbReference type="Pfam" id="PF01609">
    <property type="entry name" value="DDE_Tnp_1"/>
    <property type="match status" value="1"/>
</dbReference>
<dbReference type="PANTHER" id="PTHR30298">
    <property type="entry name" value="H REPEAT-ASSOCIATED PREDICTED TRANSPOSASE"/>
    <property type="match status" value="1"/>
</dbReference>
<reference evidence="2" key="1">
    <citation type="submission" date="2018-11" db="EMBL/GenBank/DDBJ databases">
        <authorList>
            <person name="Onetto C."/>
        </authorList>
    </citation>
    <scope>NUCLEOTIDE SEQUENCE [LARGE SCALE GENOMIC DNA]</scope>
</reference>
<proteinExistence type="predicted"/>
<sequence>MAAPSRAGSTISSAALTPERFAATVRAHWTIENGGHWGLDTVFDEDRARNRKDHGAENLAVIRKLALNVLKRARPDISIRRKRSGWSDAFARSIIGQMR</sequence>
<dbReference type="InterPro" id="IPR047647">
    <property type="entry name" value="ISAs1_transpos"/>
</dbReference>
<accession>A0A564WD25</accession>
<dbReference type="Proteomes" id="UP000326641">
    <property type="component" value="Unassembled WGS sequence"/>
</dbReference>
<dbReference type="GO" id="GO:0004803">
    <property type="term" value="F:transposase activity"/>
    <property type="evidence" value="ECO:0007669"/>
    <property type="project" value="InterPro"/>
</dbReference>
<dbReference type="NCBIfam" id="NF033564">
    <property type="entry name" value="transpos_ISAs1"/>
    <property type="match status" value="1"/>
</dbReference>
<protein>
    <submittedName>
        <fullName evidence="2">Transposase</fullName>
    </submittedName>
</protein>
<feature type="domain" description="Transposase IS4-like" evidence="1">
    <location>
        <begin position="10"/>
        <end position="68"/>
    </location>
</feature>
<evidence type="ECO:0000259" key="1">
    <source>
        <dbReference type="Pfam" id="PF01609"/>
    </source>
</evidence>
<name>A0A564WD25_9PROT</name>
<comment type="caution">
    <text evidence="2">The sequence shown here is derived from an EMBL/GenBank/DDBJ whole genome shotgun (WGS) entry which is preliminary data.</text>
</comment>
<dbReference type="GO" id="GO:0003677">
    <property type="term" value="F:DNA binding"/>
    <property type="evidence" value="ECO:0007669"/>
    <property type="project" value="InterPro"/>
</dbReference>
<dbReference type="InterPro" id="IPR002559">
    <property type="entry name" value="Transposase_11"/>
</dbReference>
<dbReference type="EMBL" id="UXAT02000013">
    <property type="protein sequence ID" value="VUX46365.1"/>
    <property type="molecule type" value="Genomic_DNA"/>
</dbReference>
<organism evidence="2 3">
    <name type="scientific">Candidatus Defluviicoccus seviourii</name>
    <dbReference type="NCBI Taxonomy" id="2565273"/>
    <lineage>
        <taxon>Bacteria</taxon>
        <taxon>Pseudomonadati</taxon>
        <taxon>Pseudomonadota</taxon>
        <taxon>Alphaproteobacteria</taxon>
        <taxon>Rhodospirillales</taxon>
        <taxon>Rhodospirillaceae</taxon>
        <taxon>Defluviicoccus</taxon>
    </lineage>
</organism>
<gene>
    <name evidence="2" type="ORF">DF3PA_200047</name>
</gene>
<dbReference type="GO" id="GO:0006313">
    <property type="term" value="P:DNA transposition"/>
    <property type="evidence" value="ECO:0007669"/>
    <property type="project" value="InterPro"/>
</dbReference>
<dbReference type="InterPro" id="IPR051698">
    <property type="entry name" value="Transposase_11-like"/>
</dbReference>
<dbReference type="PANTHER" id="PTHR30298:SF0">
    <property type="entry name" value="PROTEIN YBFL-RELATED"/>
    <property type="match status" value="1"/>
</dbReference>
<dbReference type="AlphaFoldDB" id="A0A564WD25"/>